<protein>
    <submittedName>
        <fullName evidence="4">IucA/IucC family protein</fullName>
    </submittedName>
</protein>
<evidence type="ECO:0000313" key="4">
    <source>
        <dbReference type="EMBL" id="MFB9885492.1"/>
    </source>
</evidence>
<dbReference type="Gene3D" id="1.10.510.40">
    <property type="match status" value="1"/>
</dbReference>
<dbReference type="InterPro" id="IPR022770">
    <property type="entry name" value="IucA/IucC-like_C"/>
</dbReference>
<feature type="domain" description="Aerobactin siderophore biosynthesis IucA/IucC-like C-terminal" evidence="3">
    <location>
        <begin position="404"/>
        <end position="566"/>
    </location>
</feature>
<accession>A0ABV5Z881</accession>
<evidence type="ECO:0000313" key="5">
    <source>
        <dbReference type="Proteomes" id="UP001589628"/>
    </source>
</evidence>
<sequence>MSLTSREIAEEASFQAFLNCYVREVEPGQWYPQTTPSSGPLWHLALPLKQHQGRLWVEVHYRSLAGRHRFGQAWLLMGESEETRLGPLNPFTALLLLTQEAYRGYLQGSGVDTHACELEMLYRLVDSWQMMAAYLQPAMQRATPCPSQQRFIEAEQSLVYGHWLHPTPKSRQGMADWQQSLYAPELGGRFQLHWFAAPRQLIAEGGLPGVQLAQLVEDLLGEDQPDLAAGEGLLPVHPLQAQWLLEQPWLQPLLQEGRLRSLGLLGREFSATSSVRTLYAADCAWMLKCSIPVRVTNSVRVNRAHELEAGVAMQQLLDRSAALSRYPSLRLLADPAYLTLKIAGRAESGFEVIFRENPFTPEDKGVITLAALCADPLPGQASALAILLSQLAEREGRSLEQVASQWLERYLQISFIPLISLYSDEGLALEAHQQNSLVDVSQGYPSCYYYRDNQGYYLSQSQQARICALVPGIEQIPALFFSDEQIQQRFAYYLLINQLGGLMSRLGNDQLLDEAYALSLVVRSLSRLRPSLGTLGRSFIDYLLSHQQIPAKGNLLTRLYDVDELEASNEQAVYSLIDNPLLLAEVVALQEPDYAVA</sequence>
<gene>
    <name evidence="4" type="ORF">ACFFLH_03595</name>
</gene>
<dbReference type="RefSeq" id="WP_035461611.1">
    <property type="nucleotide sequence ID" value="NZ_JBHLZN010000001.1"/>
</dbReference>
<comment type="similarity">
    <text evidence="1">Belongs to the IucA/IucC family.</text>
</comment>
<proteinExistence type="inferred from homology"/>
<dbReference type="InterPro" id="IPR007310">
    <property type="entry name" value="Aerobactin_biosyn_IucA/IucC_N"/>
</dbReference>
<organism evidence="4 5">
    <name type="scientific">Balneatrix alpica</name>
    <dbReference type="NCBI Taxonomy" id="75684"/>
    <lineage>
        <taxon>Bacteria</taxon>
        <taxon>Pseudomonadati</taxon>
        <taxon>Pseudomonadota</taxon>
        <taxon>Gammaproteobacteria</taxon>
        <taxon>Oceanospirillales</taxon>
        <taxon>Balneatrichaceae</taxon>
        <taxon>Balneatrix</taxon>
    </lineage>
</organism>
<dbReference type="Pfam" id="PF04183">
    <property type="entry name" value="IucA_IucC"/>
    <property type="match status" value="1"/>
</dbReference>
<evidence type="ECO:0000259" key="2">
    <source>
        <dbReference type="Pfam" id="PF04183"/>
    </source>
</evidence>
<feature type="domain" description="Aerobactin siderophore biosynthesis IucA/IucC N-terminal" evidence="2">
    <location>
        <begin position="151"/>
        <end position="374"/>
    </location>
</feature>
<evidence type="ECO:0000259" key="3">
    <source>
        <dbReference type="Pfam" id="PF06276"/>
    </source>
</evidence>
<dbReference type="EMBL" id="JBHLZN010000001">
    <property type="protein sequence ID" value="MFB9885492.1"/>
    <property type="molecule type" value="Genomic_DNA"/>
</dbReference>
<dbReference type="Proteomes" id="UP001589628">
    <property type="component" value="Unassembled WGS sequence"/>
</dbReference>
<comment type="caution">
    <text evidence="4">The sequence shown here is derived from an EMBL/GenBank/DDBJ whole genome shotgun (WGS) entry which is preliminary data.</text>
</comment>
<dbReference type="PANTHER" id="PTHR34384:SF5">
    <property type="entry name" value="L-2,3-DIAMINOPROPANOATE--CITRATE LIGASE"/>
    <property type="match status" value="1"/>
</dbReference>
<dbReference type="Pfam" id="PF06276">
    <property type="entry name" value="FhuF"/>
    <property type="match status" value="1"/>
</dbReference>
<name>A0ABV5Z881_9GAMM</name>
<reference evidence="4 5" key="1">
    <citation type="submission" date="2024-09" db="EMBL/GenBank/DDBJ databases">
        <authorList>
            <person name="Sun Q."/>
            <person name="Mori K."/>
        </authorList>
    </citation>
    <scope>NUCLEOTIDE SEQUENCE [LARGE SCALE GENOMIC DNA]</scope>
    <source>
        <strain evidence="4 5">ATCC 51285</strain>
    </source>
</reference>
<dbReference type="InterPro" id="IPR037455">
    <property type="entry name" value="LucA/IucC-like"/>
</dbReference>
<keyword evidence="5" id="KW-1185">Reference proteome</keyword>
<evidence type="ECO:0000256" key="1">
    <source>
        <dbReference type="ARBA" id="ARBA00007832"/>
    </source>
</evidence>
<dbReference type="PANTHER" id="PTHR34384">
    <property type="entry name" value="L-2,3-DIAMINOPROPANOATE--CITRATE LIGASE"/>
    <property type="match status" value="1"/>
</dbReference>